<dbReference type="InterPro" id="IPR055323">
    <property type="entry name" value="C57A10.07/YOR238W"/>
</dbReference>
<dbReference type="PANTHER" id="PTHR28110">
    <property type="entry name" value="TRANSMEMBRANE PROTEIN"/>
    <property type="match status" value="1"/>
</dbReference>
<sequence>MASAASTSALPKSKAGASASTKENGRTPATTTSHEPSAHQQAEAELRSSENPDFIHPDHVIPRPNYGGFEDLIIVCCHAIYLPDADENDFPLRSPHNEGNWLLAPFQKSDPETGKPGEHSTFVAHAQAGVNALIVRPDNADLEKNLLAFSGSATKRSVTSMSEARSYYHAALAEELAEGHYGGGRTHQLYSKGRILLEEQATDSFQNLLFSILLFRRTTGSYPRQVRVITHAFKTKRFLELHAPAIRWPENRILVQGIDSVMSSSELDSTLEGEEQFGYAPWDEDPLGTGERLSSKRKQRGWDPSVVERLADGLEDSIKQLLQGIVPERLPWEA</sequence>
<accession>A0A9P4LU57</accession>
<keyword evidence="3" id="KW-1185">Reference proteome</keyword>
<dbReference type="GO" id="GO:0005737">
    <property type="term" value="C:cytoplasm"/>
    <property type="evidence" value="ECO:0007669"/>
    <property type="project" value="TreeGrafter"/>
</dbReference>
<gene>
    <name evidence="2" type="ORF">EK21DRAFT_51346</name>
</gene>
<feature type="compositionally biased region" description="Polar residues" evidence="1">
    <location>
        <begin position="18"/>
        <end position="40"/>
    </location>
</feature>
<comment type="caution">
    <text evidence="2">The sequence shown here is derived from an EMBL/GenBank/DDBJ whole genome shotgun (WGS) entry which is preliminary data.</text>
</comment>
<feature type="region of interest" description="Disordered" evidence="1">
    <location>
        <begin position="278"/>
        <end position="303"/>
    </location>
</feature>
<protein>
    <recommendedName>
        <fullName evidence="4">DUF218 domain-containing protein</fullName>
    </recommendedName>
</protein>
<proteinExistence type="predicted"/>
<dbReference type="EMBL" id="ML978154">
    <property type="protein sequence ID" value="KAF2036482.1"/>
    <property type="molecule type" value="Genomic_DNA"/>
</dbReference>
<feature type="region of interest" description="Disordered" evidence="1">
    <location>
        <begin position="1"/>
        <end position="59"/>
    </location>
</feature>
<evidence type="ECO:0000313" key="2">
    <source>
        <dbReference type="EMBL" id="KAF2036482.1"/>
    </source>
</evidence>
<reference evidence="2" key="1">
    <citation type="journal article" date="2020" name="Stud. Mycol.">
        <title>101 Dothideomycetes genomes: a test case for predicting lifestyles and emergence of pathogens.</title>
        <authorList>
            <person name="Haridas S."/>
            <person name="Albert R."/>
            <person name="Binder M."/>
            <person name="Bloem J."/>
            <person name="Labutti K."/>
            <person name="Salamov A."/>
            <person name="Andreopoulos B."/>
            <person name="Baker S."/>
            <person name="Barry K."/>
            <person name="Bills G."/>
            <person name="Bluhm B."/>
            <person name="Cannon C."/>
            <person name="Castanera R."/>
            <person name="Culley D."/>
            <person name="Daum C."/>
            <person name="Ezra D."/>
            <person name="Gonzalez J."/>
            <person name="Henrissat B."/>
            <person name="Kuo A."/>
            <person name="Liang C."/>
            <person name="Lipzen A."/>
            <person name="Lutzoni F."/>
            <person name="Magnuson J."/>
            <person name="Mondo S."/>
            <person name="Nolan M."/>
            <person name="Ohm R."/>
            <person name="Pangilinan J."/>
            <person name="Park H.-J."/>
            <person name="Ramirez L."/>
            <person name="Alfaro M."/>
            <person name="Sun H."/>
            <person name="Tritt A."/>
            <person name="Yoshinaga Y."/>
            <person name="Zwiers L.-H."/>
            <person name="Turgeon B."/>
            <person name="Goodwin S."/>
            <person name="Spatafora J."/>
            <person name="Crous P."/>
            <person name="Grigoriev I."/>
        </authorList>
    </citation>
    <scope>NUCLEOTIDE SEQUENCE</scope>
    <source>
        <strain evidence="2">CBS 110217</strain>
    </source>
</reference>
<evidence type="ECO:0000256" key="1">
    <source>
        <dbReference type="SAM" id="MobiDB-lite"/>
    </source>
</evidence>
<feature type="compositionally biased region" description="Basic and acidic residues" evidence="1">
    <location>
        <begin position="42"/>
        <end position="59"/>
    </location>
</feature>
<organism evidence="2 3">
    <name type="scientific">Setomelanomma holmii</name>
    <dbReference type="NCBI Taxonomy" id="210430"/>
    <lineage>
        <taxon>Eukaryota</taxon>
        <taxon>Fungi</taxon>
        <taxon>Dikarya</taxon>
        <taxon>Ascomycota</taxon>
        <taxon>Pezizomycotina</taxon>
        <taxon>Dothideomycetes</taxon>
        <taxon>Pleosporomycetidae</taxon>
        <taxon>Pleosporales</taxon>
        <taxon>Pleosporineae</taxon>
        <taxon>Phaeosphaeriaceae</taxon>
        <taxon>Setomelanomma</taxon>
    </lineage>
</organism>
<dbReference type="Proteomes" id="UP000799777">
    <property type="component" value="Unassembled WGS sequence"/>
</dbReference>
<feature type="compositionally biased region" description="Polar residues" evidence="1">
    <location>
        <begin position="1"/>
        <end position="10"/>
    </location>
</feature>
<evidence type="ECO:0008006" key="4">
    <source>
        <dbReference type="Google" id="ProtNLM"/>
    </source>
</evidence>
<dbReference type="AlphaFoldDB" id="A0A9P4LU57"/>
<evidence type="ECO:0000313" key="3">
    <source>
        <dbReference type="Proteomes" id="UP000799777"/>
    </source>
</evidence>
<dbReference type="PANTHER" id="PTHR28110:SF1">
    <property type="entry name" value="TRANSMEMBRANE PROTEIN"/>
    <property type="match status" value="1"/>
</dbReference>
<name>A0A9P4LU57_9PLEO</name>
<dbReference type="OrthoDB" id="4347at2759"/>